<proteinExistence type="predicted"/>
<dbReference type="SUPFAM" id="SSF57625">
    <property type="entry name" value="Invertebrate chitin-binding proteins"/>
    <property type="match status" value="1"/>
</dbReference>
<evidence type="ECO:0000313" key="1">
    <source>
        <dbReference type="EMBL" id="CAD7445703.1"/>
    </source>
</evidence>
<dbReference type="InterPro" id="IPR052976">
    <property type="entry name" value="Scoloptoxin-like"/>
</dbReference>
<evidence type="ECO:0008006" key="2">
    <source>
        <dbReference type="Google" id="ProtNLM"/>
    </source>
</evidence>
<protein>
    <recommendedName>
        <fullName evidence="2">Chitin-binding type-2 domain-containing protein</fullName>
    </recommendedName>
</protein>
<name>A0A7R9F2A5_9NEOP</name>
<dbReference type="AlphaFoldDB" id="A0A7R9F2A5"/>
<dbReference type="PANTHER" id="PTHR22933">
    <property type="entry name" value="FI18007P1-RELATED"/>
    <property type="match status" value="1"/>
</dbReference>
<gene>
    <name evidence="1" type="ORF">TBIB3V08_LOCUS8051</name>
</gene>
<organism evidence="1">
    <name type="scientific">Timema bartmani</name>
    <dbReference type="NCBI Taxonomy" id="61472"/>
    <lineage>
        <taxon>Eukaryota</taxon>
        <taxon>Metazoa</taxon>
        <taxon>Ecdysozoa</taxon>
        <taxon>Arthropoda</taxon>
        <taxon>Hexapoda</taxon>
        <taxon>Insecta</taxon>
        <taxon>Pterygota</taxon>
        <taxon>Neoptera</taxon>
        <taxon>Polyneoptera</taxon>
        <taxon>Phasmatodea</taxon>
        <taxon>Timematodea</taxon>
        <taxon>Timematoidea</taxon>
        <taxon>Timematidae</taxon>
        <taxon>Timema</taxon>
    </lineage>
</organism>
<dbReference type="EMBL" id="OD567474">
    <property type="protein sequence ID" value="CAD7445703.1"/>
    <property type="molecule type" value="Genomic_DNA"/>
</dbReference>
<dbReference type="PANTHER" id="PTHR22933:SF32">
    <property type="entry name" value="MIND THE GAP, ISOFORM E"/>
    <property type="match status" value="1"/>
</dbReference>
<accession>A0A7R9F2A5</accession>
<dbReference type="GO" id="GO:0008061">
    <property type="term" value="F:chitin binding"/>
    <property type="evidence" value="ECO:0007669"/>
    <property type="project" value="InterPro"/>
</dbReference>
<dbReference type="InterPro" id="IPR036508">
    <property type="entry name" value="Chitin-bd_dom_sf"/>
</dbReference>
<sequence length="213" mass="23713">MLTLKEEGTRARAPKLCVTTSWGVASLDARRRGYKDSPQGATNKEGSLAHPLSVRLAPRDYYPPGYPDIPHDLVRPAMQLTSPTSSFLCREQKYFPGIYADTTLGCTVHTGLDSPLSLPDAEDSGHTAPRFFCINTRFGGPMVFHACASVDDKMVDKSYSCPEFTLFDQSVLMCNWWFYVDCKASGKLYDSNVPLSKSFRLMKALSFTLENET</sequence>
<reference evidence="1" key="1">
    <citation type="submission" date="2020-11" db="EMBL/GenBank/DDBJ databases">
        <authorList>
            <person name="Tran Van P."/>
        </authorList>
    </citation>
    <scope>NUCLEOTIDE SEQUENCE</scope>
</reference>